<dbReference type="Proteomes" id="UP000027195">
    <property type="component" value="Unassembled WGS sequence"/>
</dbReference>
<evidence type="ECO:0000259" key="4">
    <source>
        <dbReference type="PROSITE" id="PS00497"/>
    </source>
</evidence>
<keyword evidence="7" id="KW-1185">Reference proteome</keyword>
<dbReference type="PRINTS" id="PR00092">
    <property type="entry name" value="TYROSINASE"/>
</dbReference>
<dbReference type="AlphaFoldDB" id="A0A067MC09"/>
<dbReference type="EMBL" id="KL198044">
    <property type="protein sequence ID" value="KDQ13283.1"/>
    <property type="molecule type" value="Genomic_DNA"/>
</dbReference>
<dbReference type="InterPro" id="IPR002227">
    <property type="entry name" value="Tyrosinase_Cu-bd"/>
</dbReference>
<evidence type="ECO:0000313" key="7">
    <source>
        <dbReference type="Proteomes" id="UP000027195"/>
    </source>
</evidence>
<evidence type="ECO:0000256" key="2">
    <source>
        <dbReference type="ARBA" id="ARBA00023008"/>
    </source>
</evidence>
<protein>
    <recommendedName>
        <fullName evidence="4 5">Tyrosinase copper-binding domain-containing protein</fullName>
    </recommendedName>
</protein>
<sequence length="354" mass="39473">MSPMAIMMHTFRLLALASCLVSAAVAHPVNSGCKSLAIRKEWRALGYEGQKAYVDAIKCLSALPHDPSLSPTGATPLQPLDANSSRYDDVVYTHMDATNSAHFTGRFFAWHRHFLHTVEGILRDKCQYGGHIPYWDWTLGDYADIKHSSIFSTDPVVGLGTFPDASTNFTVVDGAFANLTRRYPDPHHVQRNYTIHPFETQIFPFSFNLPYKDANDTQTLDEWNKIITSFVGNYTAFQEYVDGVRAEGLHNAAHLSLGGDMANVAHSPNDPLFFLLHGQLDRLWAKWQEHDPANFHSIGGGEVQDLSDFDAFPAGNGTRVTKDTIIYLSNLGPDVKIETLFDIRGGNLCYEYAT</sequence>
<evidence type="ECO:0000313" key="6">
    <source>
        <dbReference type="EMBL" id="KDQ13283.1"/>
    </source>
</evidence>
<dbReference type="InterPro" id="IPR050316">
    <property type="entry name" value="Tyrosinase/Hemocyanin"/>
</dbReference>
<dbReference type="STRING" id="930990.A0A067MC09"/>
<keyword evidence="1" id="KW-0479">Metal-binding</keyword>
<dbReference type="SUPFAM" id="SSF48056">
    <property type="entry name" value="Di-copper centre-containing domain"/>
    <property type="match status" value="1"/>
</dbReference>
<evidence type="ECO:0000259" key="5">
    <source>
        <dbReference type="PROSITE" id="PS00498"/>
    </source>
</evidence>
<dbReference type="InterPro" id="IPR008922">
    <property type="entry name" value="Di-copper_centre_dom_sf"/>
</dbReference>
<dbReference type="PANTHER" id="PTHR11474:SF126">
    <property type="entry name" value="TYROSINASE-LIKE PROTEIN TYR-1-RELATED"/>
    <property type="match status" value="1"/>
</dbReference>
<dbReference type="PANTHER" id="PTHR11474">
    <property type="entry name" value="TYROSINASE FAMILY MEMBER"/>
    <property type="match status" value="1"/>
</dbReference>
<dbReference type="GO" id="GO:0046872">
    <property type="term" value="F:metal ion binding"/>
    <property type="evidence" value="ECO:0007669"/>
    <property type="project" value="UniProtKB-KW"/>
</dbReference>
<dbReference type="OrthoDB" id="6132182at2759"/>
<dbReference type="InParanoid" id="A0A067MC09"/>
<dbReference type="PROSITE" id="PS00498">
    <property type="entry name" value="TYROSINASE_2"/>
    <property type="match status" value="1"/>
</dbReference>
<feature type="domain" description="Tyrosinase copper-binding" evidence="4">
    <location>
        <begin position="102"/>
        <end position="119"/>
    </location>
</feature>
<evidence type="ECO:0000256" key="3">
    <source>
        <dbReference type="SAM" id="SignalP"/>
    </source>
</evidence>
<evidence type="ECO:0000256" key="1">
    <source>
        <dbReference type="ARBA" id="ARBA00022723"/>
    </source>
</evidence>
<dbReference type="Pfam" id="PF00264">
    <property type="entry name" value="Tyrosinase"/>
    <property type="match status" value="1"/>
</dbReference>
<proteinExistence type="predicted"/>
<dbReference type="GO" id="GO:0016491">
    <property type="term" value="F:oxidoreductase activity"/>
    <property type="evidence" value="ECO:0007669"/>
    <property type="project" value="InterPro"/>
</dbReference>
<accession>A0A067MC09</accession>
<name>A0A067MC09_BOTB1</name>
<feature type="chain" id="PRO_5001641273" description="Tyrosinase copper-binding domain-containing protein" evidence="3">
    <location>
        <begin position="27"/>
        <end position="354"/>
    </location>
</feature>
<gene>
    <name evidence="6" type="ORF">BOTBODRAFT_66799</name>
</gene>
<organism evidence="6 7">
    <name type="scientific">Botryobasidium botryosum (strain FD-172 SS1)</name>
    <dbReference type="NCBI Taxonomy" id="930990"/>
    <lineage>
        <taxon>Eukaryota</taxon>
        <taxon>Fungi</taxon>
        <taxon>Dikarya</taxon>
        <taxon>Basidiomycota</taxon>
        <taxon>Agaricomycotina</taxon>
        <taxon>Agaricomycetes</taxon>
        <taxon>Cantharellales</taxon>
        <taxon>Botryobasidiaceae</taxon>
        <taxon>Botryobasidium</taxon>
    </lineage>
</organism>
<dbReference type="PROSITE" id="PS00497">
    <property type="entry name" value="TYROSINASE_1"/>
    <property type="match status" value="1"/>
</dbReference>
<keyword evidence="2" id="KW-0186">Copper</keyword>
<reference evidence="7" key="1">
    <citation type="journal article" date="2014" name="Proc. Natl. Acad. Sci. U.S.A.">
        <title>Extensive sampling of basidiomycete genomes demonstrates inadequacy of the white-rot/brown-rot paradigm for wood decay fungi.</title>
        <authorList>
            <person name="Riley R."/>
            <person name="Salamov A.A."/>
            <person name="Brown D.W."/>
            <person name="Nagy L.G."/>
            <person name="Floudas D."/>
            <person name="Held B.W."/>
            <person name="Levasseur A."/>
            <person name="Lombard V."/>
            <person name="Morin E."/>
            <person name="Otillar R."/>
            <person name="Lindquist E.A."/>
            <person name="Sun H."/>
            <person name="LaButti K.M."/>
            <person name="Schmutz J."/>
            <person name="Jabbour D."/>
            <person name="Luo H."/>
            <person name="Baker S.E."/>
            <person name="Pisabarro A.G."/>
            <person name="Walton J.D."/>
            <person name="Blanchette R.A."/>
            <person name="Henrissat B."/>
            <person name="Martin F."/>
            <person name="Cullen D."/>
            <person name="Hibbett D.S."/>
            <person name="Grigoriev I.V."/>
        </authorList>
    </citation>
    <scope>NUCLEOTIDE SEQUENCE [LARGE SCALE GENOMIC DNA]</scope>
    <source>
        <strain evidence="7">FD-172 SS1</strain>
    </source>
</reference>
<dbReference type="HOGENOM" id="CLU_035914_1_2_1"/>
<feature type="signal peptide" evidence="3">
    <location>
        <begin position="1"/>
        <end position="26"/>
    </location>
</feature>
<feature type="domain" description="Tyrosinase copper-binding" evidence="5">
    <location>
        <begin position="270"/>
        <end position="281"/>
    </location>
</feature>
<dbReference type="Gene3D" id="1.10.1280.10">
    <property type="entry name" value="Di-copper center containing domain from catechol oxidase"/>
    <property type="match status" value="1"/>
</dbReference>
<keyword evidence="3" id="KW-0732">Signal</keyword>